<dbReference type="InterPro" id="IPR018062">
    <property type="entry name" value="HTH_AraC-typ_CS"/>
</dbReference>
<protein>
    <submittedName>
        <fullName evidence="5">GlxA family transcriptional regulator</fullName>
    </submittedName>
</protein>
<dbReference type="InterPro" id="IPR002818">
    <property type="entry name" value="DJ-1/PfpI"/>
</dbReference>
<keyword evidence="1" id="KW-0805">Transcription regulation</keyword>
<dbReference type="CDD" id="cd03137">
    <property type="entry name" value="GATase1_AraC_1"/>
    <property type="match status" value="1"/>
</dbReference>
<dbReference type="SMART" id="SM00342">
    <property type="entry name" value="HTH_ARAC"/>
    <property type="match status" value="1"/>
</dbReference>
<evidence type="ECO:0000313" key="5">
    <source>
        <dbReference type="EMBL" id="MFC3032938.1"/>
    </source>
</evidence>
<evidence type="ECO:0000313" key="6">
    <source>
        <dbReference type="Proteomes" id="UP001595453"/>
    </source>
</evidence>
<evidence type="ECO:0000256" key="2">
    <source>
        <dbReference type="ARBA" id="ARBA00023125"/>
    </source>
</evidence>
<feature type="domain" description="HTH araC/xylS-type" evidence="4">
    <location>
        <begin position="215"/>
        <end position="313"/>
    </location>
</feature>
<evidence type="ECO:0000256" key="1">
    <source>
        <dbReference type="ARBA" id="ARBA00023015"/>
    </source>
</evidence>
<accession>A0ABV7CJZ0</accession>
<dbReference type="Gene3D" id="1.10.10.60">
    <property type="entry name" value="Homeodomain-like"/>
    <property type="match status" value="1"/>
</dbReference>
<dbReference type="PROSITE" id="PS00041">
    <property type="entry name" value="HTH_ARAC_FAMILY_1"/>
    <property type="match status" value="1"/>
</dbReference>
<evidence type="ECO:0000259" key="4">
    <source>
        <dbReference type="PROSITE" id="PS01124"/>
    </source>
</evidence>
<keyword evidence="2" id="KW-0238">DNA-binding</keyword>
<sequence length="317" mass="34915">MTKKLLFFIADGFQALDLFGPLDAFMETNDIVPQAYYSQLMSLSAGAVKTAYGQSVNVELGLADVIEFDDLIICGGTGMRQLRLSAQQGAQLKQLADRAQRVISICTGAFILPQIYPQQALTLTTHWRHCQQLAQQAGHCQVKLDPLFINDGKVWSSAGVLSGVDLALALIGADYGNAIAAKVAKELVVYLQRGGQQTQYSDLLALQNGESLRLSALLEWLPSQLQQAITVEQMADKACVSTRQLTRLFKLHLGSTPSLYVRKLRLERARDLLSQAQADLANVASQVGFTHYDSFRRAFNSYFGVSPLIFMQHQARS</sequence>
<reference evidence="6" key="1">
    <citation type="journal article" date="2019" name="Int. J. Syst. Evol. Microbiol.">
        <title>The Global Catalogue of Microorganisms (GCM) 10K type strain sequencing project: providing services to taxonomists for standard genome sequencing and annotation.</title>
        <authorList>
            <consortium name="The Broad Institute Genomics Platform"/>
            <consortium name="The Broad Institute Genome Sequencing Center for Infectious Disease"/>
            <person name="Wu L."/>
            <person name="Ma J."/>
        </authorList>
    </citation>
    <scope>NUCLEOTIDE SEQUENCE [LARGE SCALE GENOMIC DNA]</scope>
    <source>
        <strain evidence="6">KCTC 42730</strain>
    </source>
</reference>
<gene>
    <name evidence="5" type="ORF">ACFOEE_10435</name>
</gene>
<dbReference type="SUPFAM" id="SSF46689">
    <property type="entry name" value="Homeodomain-like"/>
    <property type="match status" value="2"/>
</dbReference>
<name>A0ABV7CJZ0_9GAMM</name>
<dbReference type="Gene3D" id="3.40.50.880">
    <property type="match status" value="1"/>
</dbReference>
<dbReference type="InterPro" id="IPR052158">
    <property type="entry name" value="INH-QAR"/>
</dbReference>
<dbReference type="EMBL" id="JBHRSD010000017">
    <property type="protein sequence ID" value="MFC3032938.1"/>
    <property type="molecule type" value="Genomic_DNA"/>
</dbReference>
<dbReference type="Pfam" id="PF01965">
    <property type="entry name" value="DJ-1_PfpI"/>
    <property type="match status" value="1"/>
</dbReference>
<dbReference type="InterPro" id="IPR009057">
    <property type="entry name" value="Homeodomain-like_sf"/>
</dbReference>
<keyword evidence="6" id="KW-1185">Reference proteome</keyword>
<comment type="caution">
    <text evidence="5">The sequence shown here is derived from an EMBL/GenBank/DDBJ whole genome shotgun (WGS) entry which is preliminary data.</text>
</comment>
<dbReference type="PANTHER" id="PTHR43130:SF3">
    <property type="entry name" value="HTH-TYPE TRANSCRIPTIONAL REGULATOR RV1931C"/>
    <property type="match status" value="1"/>
</dbReference>
<dbReference type="InterPro" id="IPR029062">
    <property type="entry name" value="Class_I_gatase-like"/>
</dbReference>
<dbReference type="PANTHER" id="PTHR43130">
    <property type="entry name" value="ARAC-FAMILY TRANSCRIPTIONAL REGULATOR"/>
    <property type="match status" value="1"/>
</dbReference>
<keyword evidence="3" id="KW-0804">Transcription</keyword>
<proteinExistence type="predicted"/>
<organism evidence="5 6">
    <name type="scientific">Pseudoalteromonas fenneropenaei</name>
    <dbReference type="NCBI Taxonomy" id="1737459"/>
    <lineage>
        <taxon>Bacteria</taxon>
        <taxon>Pseudomonadati</taxon>
        <taxon>Pseudomonadota</taxon>
        <taxon>Gammaproteobacteria</taxon>
        <taxon>Alteromonadales</taxon>
        <taxon>Pseudoalteromonadaceae</taxon>
        <taxon>Pseudoalteromonas</taxon>
    </lineage>
</organism>
<dbReference type="Pfam" id="PF12833">
    <property type="entry name" value="HTH_18"/>
    <property type="match status" value="1"/>
</dbReference>
<dbReference type="PROSITE" id="PS01124">
    <property type="entry name" value="HTH_ARAC_FAMILY_2"/>
    <property type="match status" value="1"/>
</dbReference>
<dbReference type="SUPFAM" id="SSF52317">
    <property type="entry name" value="Class I glutamine amidotransferase-like"/>
    <property type="match status" value="1"/>
</dbReference>
<evidence type="ECO:0000256" key="3">
    <source>
        <dbReference type="ARBA" id="ARBA00023163"/>
    </source>
</evidence>
<dbReference type="Proteomes" id="UP001595453">
    <property type="component" value="Unassembled WGS sequence"/>
</dbReference>
<dbReference type="InterPro" id="IPR018060">
    <property type="entry name" value="HTH_AraC"/>
</dbReference>
<dbReference type="RefSeq" id="WP_377123924.1">
    <property type="nucleotide sequence ID" value="NZ_JBHRSD010000017.1"/>
</dbReference>